<proteinExistence type="predicted"/>
<dbReference type="Proteomes" id="UP000187013">
    <property type="component" value="Unassembled WGS sequence"/>
</dbReference>
<gene>
    <name evidence="1" type="ORF">ZYGR_0P01620</name>
</gene>
<organism evidence="1 2">
    <name type="scientific">Zygosaccharomyces rouxii</name>
    <dbReference type="NCBI Taxonomy" id="4956"/>
    <lineage>
        <taxon>Eukaryota</taxon>
        <taxon>Fungi</taxon>
        <taxon>Dikarya</taxon>
        <taxon>Ascomycota</taxon>
        <taxon>Saccharomycotina</taxon>
        <taxon>Saccharomycetes</taxon>
        <taxon>Saccharomycetales</taxon>
        <taxon>Saccharomycetaceae</taxon>
        <taxon>Zygosaccharomyces</taxon>
    </lineage>
</organism>
<protein>
    <submittedName>
        <fullName evidence="1">Uncharacterized protein</fullName>
    </submittedName>
</protein>
<evidence type="ECO:0000313" key="1">
    <source>
        <dbReference type="EMBL" id="GAV49518.1"/>
    </source>
</evidence>
<reference evidence="1 2" key="1">
    <citation type="submission" date="2016-08" db="EMBL/GenBank/DDBJ databases">
        <title>Draft genome sequence of allopolyploid Zygosaccharomyces rouxii.</title>
        <authorList>
            <person name="Watanabe J."/>
            <person name="Uehara K."/>
            <person name="Mogi Y."/>
            <person name="Tsukioka Y."/>
        </authorList>
    </citation>
    <scope>NUCLEOTIDE SEQUENCE [LARGE SCALE GENOMIC DNA]</scope>
    <source>
        <strain evidence="1 2">NBRC 110957</strain>
    </source>
</reference>
<comment type="caution">
    <text evidence="1">The sequence shown here is derived from an EMBL/GenBank/DDBJ whole genome shotgun (WGS) entry which is preliminary data.</text>
</comment>
<evidence type="ECO:0000313" key="2">
    <source>
        <dbReference type="Proteomes" id="UP000187013"/>
    </source>
</evidence>
<dbReference type="EMBL" id="BDGX01000016">
    <property type="protein sequence ID" value="GAV49518.1"/>
    <property type="molecule type" value="Genomic_DNA"/>
</dbReference>
<accession>A0A1Q3A1G4</accession>
<name>A0A1Q3A1G4_ZYGRO</name>
<sequence length="241" mass="28622">MGRRSIKQDTKGTVTTNTTDFSKRSKFASSLREYVHKIKEFCYPVECTTTQYFHHFRRWKNAKQSYTFVESIPRIGKEVVITPEKKEEKEKEYENDLQRMLSLRKIKHQDPEQYRMGCMMLKWYFESKNRRNNHERINGDATGKLFNENEEQQKNASRHNHPTFKPASETANTQAFTNNLKLSINKHGRIPRQTKFRPLDRCGRHSQEPFELEVENDKGTANERILDDLVHMIDDYLGDTN</sequence>
<dbReference type="AlphaFoldDB" id="A0A1Q3A1G4"/>
<dbReference type="OrthoDB" id="10410347at2759"/>